<name>A0AAD4QC46_9AGAM</name>
<keyword evidence="4 6" id="KW-0694">RNA-binding</keyword>
<dbReference type="GO" id="GO:0005634">
    <property type="term" value="C:nucleus"/>
    <property type="evidence" value="ECO:0007669"/>
    <property type="project" value="UniProtKB-SubCell"/>
</dbReference>
<feature type="domain" description="RRM" evidence="8">
    <location>
        <begin position="56"/>
        <end position="136"/>
    </location>
</feature>
<keyword evidence="5" id="KW-0539">Nucleus</keyword>
<sequence length="193" mass="21109">MARFSAKTSSMDTRPRRHTHTRRRGPKRSSSTLSHHSFLGKARPTQTVTPRRSRLTFIYVGNLSSDVTNADLEKLFGSSGKITKIDIRCGFGAGAVPGSTRNHTAATVYATILFDSVEAATRALAMNGRTILDRKIIASPSFLDMPEAQRGMRRKPFKLFDVDLTNIGNAVHHAVDKLCTGGTHVFPSEPGDV</sequence>
<dbReference type="PANTHER" id="PTHR23003">
    <property type="entry name" value="RNA RECOGNITION MOTIF RRM DOMAIN CONTAINING PROTEIN"/>
    <property type="match status" value="1"/>
</dbReference>
<keyword evidence="3" id="KW-0677">Repeat</keyword>
<dbReference type="Gene3D" id="3.30.70.330">
    <property type="match status" value="1"/>
</dbReference>
<evidence type="ECO:0000259" key="8">
    <source>
        <dbReference type="PROSITE" id="PS50102"/>
    </source>
</evidence>
<evidence type="ECO:0000256" key="7">
    <source>
        <dbReference type="SAM" id="MobiDB-lite"/>
    </source>
</evidence>
<evidence type="ECO:0000256" key="4">
    <source>
        <dbReference type="ARBA" id="ARBA00022884"/>
    </source>
</evidence>
<dbReference type="AlphaFoldDB" id="A0AAD4QC46"/>
<reference evidence="9" key="1">
    <citation type="submission" date="2022-01" db="EMBL/GenBank/DDBJ databases">
        <title>Comparative genomics reveals a dynamic genome evolution in the ectomycorrhizal milk-cap (Lactarius) mushrooms.</title>
        <authorList>
            <consortium name="DOE Joint Genome Institute"/>
            <person name="Lebreton A."/>
            <person name="Tang N."/>
            <person name="Kuo A."/>
            <person name="LaButti K."/>
            <person name="Drula E."/>
            <person name="Barry K."/>
            <person name="Clum A."/>
            <person name="Lipzen A."/>
            <person name="Mousain D."/>
            <person name="Ng V."/>
            <person name="Wang R."/>
            <person name="Wang X."/>
            <person name="Dai Y."/>
            <person name="Henrissat B."/>
            <person name="Grigoriev I.V."/>
            <person name="Guerin-Laguette A."/>
            <person name="Yu F."/>
            <person name="Martin F.M."/>
        </authorList>
    </citation>
    <scope>NUCLEOTIDE SEQUENCE</scope>
    <source>
        <strain evidence="9">QP</strain>
    </source>
</reference>
<dbReference type="InterPro" id="IPR035979">
    <property type="entry name" value="RBD_domain_sf"/>
</dbReference>
<evidence type="ECO:0000256" key="5">
    <source>
        <dbReference type="ARBA" id="ARBA00023242"/>
    </source>
</evidence>
<accession>A0AAD4QC46</accession>
<feature type="compositionally biased region" description="Polar residues" evidence="7">
    <location>
        <begin position="1"/>
        <end position="12"/>
    </location>
</feature>
<feature type="compositionally biased region" description="Basic residues" evidence="7">
    <location>
        <begin position="15"/>
        <end position="27"/>
    </location>
</feature>
<dbReference type="Proteomes" id="UP001201163">
    <property type="component" value="Unassembled WGS sequence"/>
</dbReference>
<dbReference type="GO" id="GO:0003729">
    <property type="term" value="F:mRNA binding"/>
    <property type="evidence" value="ECO:0007669"/>
    <property type="project" value="TreeGrafter"/>
</dbReference>
<dbReference type="InterPro" id="IPR012677">
    <property type="entry name" value="Nucleotide-bd_a/b_plait_sf"/>
</dbReference>
<evidence type="ECO:0000313" key="10">
    <source>
        <dbReference type="Proteomes" id="UP001201163"/>
    </source>
</evidence>
<dbReference type="SUPFAM" id="SSF54928">
    <property type="entry name" value="RNA-binding domain, RBD"/>
    <property type="match status" value="1"/>
</dbReference>
<dbReference type="CDD" id="cd00590">
    <property type="entry name" value="RRM_SF"/>
    <property type="match status" value="1"/>
</dbReference>
<comment type="caution">
    <text evidence="9">The sequence shown here is derived from an EMBL/GenBank/DDBJ whole genome shotgun (WGS) entry which is preliminary data.</text>
</comment>
<dbReference type="GO" id="GO:0005737">
    <property type="term" value="C:cytoplasm"/>
    <property type="evidence" value="ECO:0007669"/>
    <property type="project" value="TreeGrafter"/>
</dbReference>
<dbReference type="PROSITE" id="PS50102">
    <property type="entry name" value="RRM"/>
    <property type="match status" value="1"/>
</dbReference>
<gene>
    <name evidence="9" type="ORF">EDB92DRAFT_1833895</name>
</gene>
<dbReference type="InterPro" id="IPR000504">
    <property type="entry name" value="RRM_dom"/>
</dbReference>
<dbReference type="InterPro" id="IPR050374">
    <property type="entry name" value="RRT5_SRSF_SR"/>
</dbReference>
<dbReference type="SMART" id="SM00360">
    <property type="entry name" value="RRM"/>
    <property type="match status" value="1"/>
</dbReference>
<keyword evidence="2" id="KW-0507">mRNA processing</keyword>
<dbReference type="PANTHER" id="PTHR23003:SF62">
    <property type="entry name" value="SERINE_ARGININE (SR)-TYPE SHUTTLING MRNA BINDING PROTEIN NPL3"/>
    <property type="match status" value="1"/>
</dbReference>
<evidence type="ECO:0000256" key="2">
    <source>
        <dbReference type="ARBA" id="ARBA00022664"/>
    </source>
</evidence>
<keyword evidence="10" id="KW-1185">Reference proteome</keyword>
<evidence type="ECO:0000313" key="9">
    <source>
        <dbReference type="EMBL" id="KAH8999387.1"/>
    </source>
</evidence>
<feature type="region of interest" description="Disordered" evidence="7">
    <location>
        <begin position="1"/>
        <end position="47"/>
    </location>
</feature>
<evidence type="ECO:0000256" key="6">
    <source>
        <dbReference type="PROSITE-ProRule" id="PRU00176"/>
    </source>
</evidence>
<organism evidence="9 10">
    <name type="scientific">Lactarius akahatsu</name>
    <dbReference type="NCBI Taxonomy" id="416441"/>
    <lineage>
        <taxon>Eukaryota</taxon>
        <taxon>Fungi</taxon>
        <taxon>Dikarya</taxon>
        <taxon>Basidiomycota</taxon>
        <taxon>Agaricomycotina</taxon>
        <taxon>Agaricomycetes</taxon>
        <taxon>Russulales</taxon>
        <taxon>Russulaceae</taxon>
        <taxon>Lactarius</taxon>
    </lineage>
</organism>
<dbReference type="GO" id="GO:0006397">
    <property type="term" value="P:mRNA processing"/>
    <property type="evidence" value="ECO:0007669"/>
    <property type="project" value="UniProtKB-KW"/>
</dbReference>
<proteinExistence type="predicted"/>
<dbReference type="EMBL" id="JAKELL010000004">
    <property type="protein sequence ID" value="KAH8999387.1"/>
    <property type="molecule type" value="Genomic_DNA"/>
</dbReference>
<comment type="subcellular location">
    <subcellularLocation>
        <location evidence="1">Nucleus</location>
    </subcellularLocation>
</comment>
<protein>
    <recommendedName>
        <fullName evidence="8">RRM domain-containing protein</fullName>
    </recommendedName>
</protein>
<evidence type="ECO:0000256" key="1">
    <source>
        <dbReference type="ARBA" id="ARBA00004123"/>
    </source>
</evidence>
<evidence type="ECO:0000256" key="3">
    <source>
        <dbReference type="ARBA" id="ARBA00022737"/>
    </source>
</evidence>
<dbReference type="Pfam" id="PF00076">
    <property type="entry name" value="RRM_1"/>
    <property type="match status" value="1"/>
</dbReference>